<dbReference type="AlphaFoldDB" id="A0AAW9Q8T7"/>
<dbReference type="NCBIfam" id="TIGR02532">
    <property type="entry name" value="IV_pilin_GFxxxE"/>
    <property type="match status" value="1"/>
</dbReference>
<keyword evidence="2" id="KW-1133">Transmembrane helix</keyword>
<feature type="transmembrane region" description="Helical" evidence="2">
    <location>
        <begin position="49"/>
        <end position="73"/>
    </location>
</feature>
<proteinExistence type="predicted"/>
<dbReference type="InterPro" id="IPR012902">
    <property type="entry name" value="N_methyl_site"/>
</dbReference>
<dbReference type="EMBL" id="JAZIBG010000012">
    <property type="protein sequence ID" value="MEF7613102.1"/>
    <property type="molecule type" value="Genomic_DNA"/>
</dbReference>
<dbReference type="InterPro" id="IPR045584">
    <property type="entry name" value="Pilin-like"/>
</dbReference>
<dbReference type="InterPro" id="IPR000983">
    <property type="entry name" value="Bac_GSPG_pilin"/>
</dbReference>
<dbReference type="Pfam" id="PF07963">
    <property type="entry name" value="N_methyl"/>
    <property type="match status" value="1"/>
</dbReference>
<dbReference type="InterPro" id="IPR031982">
    <property type="entry name" value="PilE-like"/>
</dbReference>
<keyword evidence="2" id="KW-0472">Membrane</keyword>
<keyword evidence="1" id="KW-0488">Methylation</keyword>
<comment type="caution">
    <text evidence="3">The sequence shown here is derived from an EMBL/GenBank/DDBJ whole genome shotgun (WGS) entry which is preliminary data.</text>
</comment>
<dbReference type="PANTHER" id="PTHR30093">
    <property type="entry name" value="GENERAL SECRETION PATHWAY PROTEIN G"/>
    <property type="match status" value="1"/>
</dbReference>
<organism evidence="3 4">
    <name type="scientific">Aquincola agrisoli</name>
    <dbReference type="NCBI Taxonomy" id="3119538"/>
    <lineage>
        <taxon>Bacteria</taxon>
        <taxon>Pseudomonadati</taxon>
        <taxon>Pseudomonadota</taxon>
        <taxon>Betaproteobacteria</taxon>
        <taxon>Burkholderiales</taxon>
        <taxon>Sphaerotilaceae</taxon>
        <taxon>Aquincola</taxon>
    </lineage>
</organism>
<dbReference type="GO" id="GO:0015628">
    <property type="term" value="P:protein secretion by the type II secretion system"/>
    <property type="evidence" value="ECO:0007669"/>
    <property type="project" value="InterPro"/>
</dbReference>
<dbReference type="GO" id="GO:0015627">
    <property type="term" value="C:type II protein secretion system complex"/>
    <property type="evidence" value="ECO:0007669"/>
    <property type="project" value="InterPro"/>
</dbReference>
<dbReference type="Pfam" id="PF16732">
    <property type="entry name" value="ComP_DUS"/>
    <property type="match status" value="1"/>
</dbReference>
<evidence type="ECO:0000313" key="4">
    <source>
        <dbReference type="Proteomes" id="UP001336250"/>
    </source>
</evidence>
<dbReference type="PRINTS" id="PR00813">
    <property type="entry name" value="BCTERIALGSPG"/>
</dbReference>
<name>A0AAW9Q8T7_9BURK</name>
<dbReference type="PANTHER" id="PTHR30093:SF47">
    <property type="entry name" value="TYPE IV PILUS NON-CORE MINOR PILIN PILE"/>
    <property type="match status" value="1"/>
</dbReference>
<sequence>MLNHRPKAALGCDERPFKPDRRQATLCIKSRRPFTIGGMVRPEVHADRGFTLVELLVVIAVLAVIAAVALPSFTESIRKSRRADAITLLTGLQQMQERFRSNNANYATTLEQLQTDGKGEHYQAAVVQADATSYTLSATALSTSPQAEDDKCNVMTLVMADGGLLQYTGTSSASKPCWSR</sequence>
<dbReference type="RefSeq" id="WP_332288038.1">
    <property type="nucleotide sequence ID" value="NZ_JAZIBG010000012.1"/>
</dbReference>
<keyword evidence="2" id="KW-0812">Transmembrane</keyword>
<evidence type="ECO:0000256" key="2">
    <source>
        <dbReference type="SAM" id="Phobius"/>
    </source>
</evidence>
<protein>
    <submittedName>
        <fullName evidence="3">Type IV pilin protein</fullName>
    </submittedName>
</protein>
<dbReference type="Proteomes" id="UP001336250">
    <property type="component" value="Unassembled WGS sequence"/>
</dbReference>
<accession>A0AAW9Q8T7</accession>
<dbReference type="GO" id="GO:0043683">
    <property type="term" value="P:type IV pilus assembly"/>
    <property type="evidence" value="ECO:0007669"/>
    <property type="project" value="InterPro"/>
</dbReference>
<keyword evidence="4" id="KW-1185">Reference proteome</keyword>
<evidence type="ECO:0000313" key="3">
    <source>
        <dbReference type="EMBL" id="MEF7613102.1"/>
    </source>
</evidence>
<dbReference type="SUPFAM" id="SSF54523">
    <property type="entry name" value="Pili subunits"/>
    <property type="match status" value="1"/>
</dbReference>
<reference evidence="3 4" key="1">
    <citation type="submission" date="2024-02" db="EMBL/GenBank/DDBJ databases">
        <title>Genome sequence of Aquincola sp. MAHUQ-54.</title>
        <authorList>
            <person name="Huq M.A."/>
        </authorList>
    </citation>
    <scope>NUCLEOTIDE SEQUENCE [LARGE SCALE GENOMIC DNA]</scope>
    <source>
        <strain evidence="3 4">MAHUQ-54</strain>
    </source>
</reference>
<dbReference type="PROSITE" id="PS00409">
    <property type="entry name" value="PROKAR_NTER_METHYL"/>
    <property type="match status" value="1"/>
</dbReference>
<evidence type="ECO:0000256" key="1">
    <source>
        <dbReference type="ARBA" id="ARBA00022481"/>
    </source>
</evidence>
<gene>
    <name evidence="3" type="ORF">V4F39_04200</name>
</gene>
<dbReference type="Gene3D" id="3.30.700.10">
    <property type="entry name" value="Glycoprotein, Type 4 Pilin"/>
    <property type="match status" value="1"/>
</dbReference>